<sequence length="86" mass="9429">MDMDGRKSVTKQVTDRRGYSVMLPQRARGSHPRASPHCSMRIVTPWRVNHGREDSSDGARHAMPESPASWKGGRSGRNVASRAASG</sequence>
<feature type="region of interest" description="Disordered" evidence="1">
    <location>
        <begin position="1"/>
        <end position="86"/>
    </location>
</feature>
<organism evidence="2 3">
    <name type="scientific">Burkholderia lata (strain ATCC 17760 / DSM 23089 / LMG 22485 / NCIMB 9086 / R18194 / 383)</name>
    <dbReference type="NCBI Taxonomy" id="482957"/>
    <lineage>
        <taxon>Bacteria</taxon>
        <taxon>Pseudomonadati</taxon>
        <taxon>Pseudomonadota</taxon>
        <taxon>Betaproteobacteria</taxon>
        <taxon>Burkholderiales</taxon>
        <taxon>Burkholderiaceae</taxon>
        <taxon>Burkholderia</taxon>
        <taxon>Burkholderia cepacia complex</taxon>
    </lineage>
</organism>
<gene>
    <name evidence="2" type="ordered locus">Bcep18194_B1100</name>
</gene>
<name>Q397Z7_BURL3</name>
<dbReference type="PATRIC" id="fig|482957.22.peg.4762"/>
<evidence type="ECO:0000313" key="3">
    <source>
        <dbReference type="Proteomes" id="UP000002705"/>
    </source>
</evidence>
<evidence type="ECO:0000313" key="2">
    <source>
        <dbReference type="EMBL" id="ABB11214.1"/>
    </source>
</evidence>
<dbReference type="AlphaFoldDB" id="Q397Z7"/>
<dbReference type="HOGENOM" id="CLU_2491846_0_0_4"/>
<proteinExistence type="predicted"/>
<reference evidence="2" key="1">
    <citation type="submission" date="2005-10" db="EMBL/GenBank/DDBJ databases">
        <title>Complete sequence of chromosome 2 of Burkholderia sp. 383.</title>
        <authorList>
            <consortium name="US DOE Joint Genome Institute"/>
            <person name="Copeland A."/>
            <person name="Lucas S."/>
            <person name="Lapidus A."/>
            <person name="Barry K."/>
            <person name="Detter J.C."/>
            <person name="Glavina T."/>
            <person name="Hammon N."/>
            <person name="Israni S."/>
            <person name="Pitluck S."/>
            <person name="Chain P."/>
            <person name="Malfatti S."/>
            <person name="Shin M."/>
            <person name="Vergez L."/>
            <person name="Schmutz J."/>
            <person name="Larimer F."/>
            <person name="Land M."/>
            <person name="Kyrpides N."/>
            <person name="Lykidis A."/>
            <person name="Richardson P."/>
        </authorList>
    </citation>
    <scope>NUCLEOTIDE SEQUENCE [LARGE SCALE GENOMIC DNA]</scope>
    <source>
        <strain evidence="2">383</strain>
    </source>
</reference>
<dbReference type="Proteomes" id="UP000002705">
    <property type="component" value="Chromosome 2"/>
</dbReference>
<feature type="compositionally biased region" description="Basic and acidic residues" evidence="1">
    <location>
        <begin position="50"/>
        <end position="63"/>
    </location>
</feature>
<evidence type="ECO:0000256" key="1">
    <source>
        <dbReference type="SAM" id="MobiDB-lite"/>
    </source>
</evidence>
<protein>
    <submittedName>
        <fullName evidence="2">Uncharacterized protein</fullName>
    </submittedName>
</protein>
<accession>Q397Z7</accession>
<dbReference type="EMBL" id="CP000152">
    <property type="protein sequence ID" value="ABB11214.1"/>
    <property type="molecule type" value="Genomic_DNA"/>
</dbReference>
<feature type="compositionally biased region" description="Basic and acidic residues" evidence="1">
    <location>
        <begin position="1"/>
        <end position="18"/>
    </location>
</feature>
<dbReference type="KEGG" id="bur:Bcep18194_B1100"/>
<keyword evidence="3" id="KW-1185">Reference proteome</keyword>